<dbReference type="EMBL" id="NCWY01000006">
    <property type="protein sequence ID" value="PAK95649.1"/>
    <property type="molecule type" value="Genomic_DNA"/>
</dbReference>
<dbReference type="GeneID" id="99773394"/>
<evidence type="ECO:0000313" key="5">
    <source>
        <dbReference type="EMBL" id="VEW14498.1"/>
    </source>
</evidence>
<evidence type="ECO:0000313" key="4">
    <source>
        <dbReference type="EMBL" id="QPS33294.1"/>
    </source>
</evidence>
<evidence type="ECO:0000313" key="6">
    <source>
        <dbReference type="Proteomes" id="UP000076612"/>
    </source>
</evidence>
<feature type="transmembrane region" description="Helical" evidence="1">
    <location>
        <begin position="6"/>
        <end position="27"/>
    </location>
</feature>
<evidence type="ECO:0000313" key="3">
    <source>
        <dbReference type="EMBL" id="PAK95649.1"/>
    </source>
</evidence>
<dbReference type="Proteomes" id="UP000076612">
    <property type="component" value="Unassembled WGS sequence"/>
</dbReference>
<dbReference type="Proteomes" id="UP000386281">
    <property type="component" value="Unassembled WGS sequence"/>
</dbReference>
<evidence type="ECO:0000313" key="7">
    <source>
        <dbReference type="Proteomes" id="UP000216867"/>
    </source>
</evidence>
<reference evidence="6" key="1">
    <citation type="submission" date="2016-01" db="EMBL/GenBank/DDBJ databases">
        <title>Draft genome of Chromobacterium sp. F49.</title>
        <authorList>
            <person name="Hong K.W."/>
        </authorList>
    </citation>
    <scope>NUCLEOTIDE SEQUENCE [LARGE SCALE GENOMIC DNA]</scope>
    <source>
        <strain evidence="6">M40</strain>
    </source>
</reference>
<name>A0A161S9Q2_9MICO</name>
<dbReference type="STRING" id="33889.AVW13_05510"/>
<evidence type="ECO:0000313" key="2">
    <source>
        <dbReference type="EMBL" id="KZE22836.1"/>
    </source>
</evidence>
<sequence>MNAVLVVIVGLAISFALALVVVLLVALPGLRAEGRLKYSSDVQRFRLPGQWTGYDDEVHEFFGHDDGTSHLATREQAAVTAIRDHSYVLRPQPRRHAAPSLLTVRPRTRHWKIPESGTGWRTTAGLLFSSRGT</sequence>
<proteinExistence type="predicted"/>
<dbReference type="EMBL" id="CAACXN010000015">
    <property type="protein sequence ID" value="VEW14498.1"/>
    <property type="molecule type" value="Genomic_DNA"/>
</dbReference>
<reference evidence="3 7" key="3">
    <citation type="submission" date="2017-04" db="EMBL/GenBank/DDBJ databases">
        <title>Kefir bacterial isolates.</title>
        <authorList>
            <person name="Kim Y."/>
            <person name="Blasche S."/>
            <person name="Patil K.R."/>
        </authorList>
    </citation>
    <scope>NUCLEOTIDE SEQUENCE [LARGE SCALE GENOMIC DNA]</scope>
    <source>
        <strain evidence="3 7">OG2</strain>
    </source>
</reference>
<dbReference type="AlphaFoldDB" id="A0A161S9Q2"/>
<organism evidence="3 7">
    <name type="scientific">Brevibacterium casei</name>
    <dbReference type="NCBI Taxonomy" id="33889"/>
    <lineage>
        <taxon>Bacteria</taxon>
        <taxon>Bacillati</taxon>
        <taxon>Actinomycetota</taxon>
        <taxon>Actinomycetes</taxon>
        <taxon>Micrococcales</taxon>
        <taxon>Brevibacteriaceae</taxon>
        <taxon>Brevibacterium</taxon>
    </lineage>
</organism>
<gene>
    <name evidence="2" type="ORF">AVW13_05510</name>
    <name evidence="3" type="ORF">B8X04_07805</name>
    <name evidence="4" type="ORF">I6G59_15310</name>
    <name evidence="5" type="ORF">NCTC12391_02641</name>
</gene>
<dbReference type="Proteomes" id="UP000594979">
    <property type="component" value="Chromosome"/>
</dbReference>
<keyword evidence="1" id="KW-0812">Transmembrane</keyword>
<evidence type="ECO:0000313" key="9">
    <source>
        <dbReference type="Proteomes" id="UP000594979"/>
    </source>
</evidence>
<dbReference type="EMBL" id="CP065682">
    <property type="protein sequence ID" value="QPS33294.1"/>
    <property type="molecule type" value="Genomic_DNA"/>
</dbReference>
<accession>A0A161S9Q2</accession>
<reference evidence="5 8" key="4">
    <citation type="submission" date="2019-02" db="EMBL/GenBank/DDBJ databases">
        <authorList>
            <consortium name="Pathogen Informatics"/>
        </authorList>
    </citation>
    <scope>NUCLEOTIDE SEQUENCE [LARGE SCALE GENOMIC DNA]</scope>
    <source>
        <strain evidence="5 8">3012STDY7078520</strain>
    </source>
</reference>
<dbReference type="RefSeq" id="WP_009378330.1">
    <property type="nucleotide sequence ID" value="NZ_CAACXN010000015.1"/>
</dbReference>
<dbReference type="Proteomes" id="UP000216867">
    <property type="component" value="Unassembled WGS sequence"/>
</dbReference>
<dbReference type="EMBL" id="LQQR01000006">
    <property type="protein sequence ID" value="KZE22836.1"/>
    <property type="molecule type" value="Genomic_DNA"/>
</dbReference>
<protein>
    <submittedName>
        <fullName evidence="3">Uncharacterized protein</fullName>
    </submittedName>
</protein>
<dbReference type="KEGG" id="bcau:I6G59_15310"/>
<keyword evidence="1" id="KW-1133">Transmembrane helix</keyword>
<evidence type="ECO:0000256" key="1">
    <source>
        <dbReference type="SAM" id="Phobius"/>
    </source>
</evidence>
<keyword evidence="1" id="KW-0472">Membrane</keyword>
<evidence type="ECO:0000313" key="8">
    <source>
        <dbReference type="Proteomes" id="UP000386281"/>
    </source>
</evidence>
<reference evidence="2" key="2">
    <citation type="submission" date="2016-01" db="EMBL/GenBank/DDBJ databases">
        <authorList>
            <person name="Hong K.W."/>
        </authorList>
    </citation>
    <scope>NUCLEOTIDE SEQUENCE</scope>
    <source>
        <strain evidence="2">M40</strain>
    </source>
</reference>
<reference evidence="4 9" key="5">
    <citation type="submission" date="2020-12" db="EMBL/GenBank/DDBJ databases">
        <title>FDA dAtabase for Regulatory Grade micrObial Sequences (FDA-ARGOS): Supporting development and validation of Infectious Disease Dx tests.</title>
        <authorList>
            <person name="Sproer C."/>
            <person name="Gronow S."/>
            <person name="Severitt S."/>
            <person name="Schroder I."/>
            <person name="Tallon L."/>
            <person name="Sadzewicz L."/>
            <person name="Zhao X."/>
            <person name="Boylan J."/>
            <person name="Ott S."/>
            <person name="Bowen H."/>
            <person name="Vavikolanu K."/>
            <person name="Mehta A."/>
            <person name="Aluvathingal J."/>
            <person name="Nadendla S."/>
            <person name="Lowell S."/>
            <person name="Myers T."/>
            <person name="Yan Y."/>
            <person name="Sichtig H."/>
        </authorList>
    </citation>
    <scope>NUCLEOTIDE SEQUENCE [LARGE SCALE GENOMIC DNA]</scope>
    <source>
        <strain evidence="4 9">FDAARGOS_902</strain>
    </source>
</reference>